<gene>
    <name evidence="8" type="ORF">EJP82_13715</name>
</gene>
<dbReference type="GO" id="GO:0003824">
    <property type="term" value="F:catalytic activity"/>
    <property type="evidence" value="ECO:0007669"/>
    <property type="project" value="InterPro"/>
</dbReference>
<dbReference type="SUPFAM" id="SSF102114">
    <property type="entry name" value="Radical SAM enzymes"/>
    <property type="match status" value="1"/>
</dbReference>
<keyword evidence="4" id="KW-0479">Metal-binding</keyword>
<dbReference type="PANTHER" id="PTHR11228:SF35">
    <property type="entry name" value="MOLYBDENUM COFACTOR BIOSYNTHESIS PROTEIN A-RELATED"/>
    <property type="match status" value="1"/>
</dbReference>
<dbReference type="Proteomes" id="UP000279446">
    <property type="component" value="Unassembled WGS sequence"/>
</dbReference>
<reference evidence="8 9" key="1">
    <citation type="submission" date="2018-12" db="EMBL/GenBank/DDBJ databases">
        <authorList>
            <person name="Sun L."/>
            <person name="Chen Z."/>
        </authorList>
    </citation>
    <scope>NUCLEOTIDE SEQUENCE [LARGE SCALE GENOMIC DNA]</scope>
    <source>
        <strain evidence="8 9">DSM 15890</strain>
    </source>
</reference>
<evidence type="ECO:0000313" key="8">
    <source>
        <dbReference type="EMBL" id="RUT46172.1"/>
    </source>
</evidence>
<dbReference type="PROSITE" id="PS01305">
    <property type="entry name" value="MOAA_NIFB_PQQE"/>
    <property type="match status" value="1"/>
</dbReference>
<dbReference type="InterPro" id="IPR013785">
    <property type="entry name" value="Aldolase_TIM"/>
</dbReference>
<evidence type="ECO:0000256" key="3">
    <source>
        <dbReference type="ARBA" id="ARBA00022691"/>
    </source>
</evidence>
<comment type="cofactor">
    <cofactor evidence="1">
        <name>[4Fe-4S] cluster</name>
        <dbReference type="ChEBI" id="CHEBI:49883"/>
    </cofactor>
</comment>
<dbReference type="EMBL" id="RZNY01000010">
    <property type="protein sequence ID" value="RUT46172.1"/>
    <property type="molecule type" value="Genomic_DNA"/>
</dbReference>
<proteinExistence type="predicted"/>
<evidence type="ECO:0000313" key="9">
    <source>
        <dbReference type="Proteomes" id="UP000279446"/>
    </source>
</evidence>
<dbReference type="InterPro" id="IPR050377">
    <property type="entry name" value="Radical_SAM_PqqE_MftC-like"/>
</dbReference>
<dbReference type="InterPro" id="IPR007197">
    <property type="entry name" value="rSAM"/>
</dbReference>
<name>A0A3S1BP32_9BACL</name>
<evidence type="ECO:0000256" key="4">
    <source>
        <dbReference type="ARBA" id="ARBA00022723"/>
    </source>
</evidence>
<dbReference type="Gene3D" id="3.20.20.70">
    <property type="entry name" value="Aldolase class I"/>
    <property type="match status" value="1"/>
</dbReference>
<dbReference type="OrthoDB" id="9763993at2"/>
<dbReference type="Pfam" id="PF04055">
    <property type="entry name" value="Radical_SAM"/>
    <property type="match status" value="1"/>
</dbReference>
<dbReference type="SFLD" id="SFLDS00029">
    <property type="entry name" value="Radical_SAM"/>
    <property type="match status" value="1"/>
</dbReference>
<accession>A0A3S1BP32</accession>
<evidence type="ECO:0000259" key="7">
    <source>
        <dbReference type="PROSITE" id="PS51918"/>
    </source>
</evidence>
<evidence type="ECO:0000256" key="5">
    <source>
        <dbReference type="ARBA" id="ARBA00023004"/>
    </source>
</evidence>
<dbReference type="GO" id="GO:0046872">
    <property type="term" value="F:metal ion binding"/>
    <property type="evidence" value="ECO:0007669"/>
    <property type="project" value="UniProtKB-KW"/>
</dbReference>
<protein>
    <submittedName>
        <fullName evidence="8">Radical SAM protein</fullName>
    </submittedName>
</protein>
<dbReference type="GO" id="GO:0051539">
    <property type="term" value="F:4 iron, 4 sulfur cluster binding"/>
    <property type="evidence" value="ECO:0007669"/>
    <property type="project" value="UniProtKB-KW"/>
</dbReference>
<dbReference type="SFLD" id="SFLDG01067">
    <property type="entry name" value="SPASM/twitch_domain_containing"/>
    <property type="match status" value="1"/>
</dbReference>
<evidence type="ECO:0000256" key="6">
    <source>
        <dbReference type="ARBA" id="ARBA00023014"/>
    </source>
</evidence>
<keyword evidence="3" id="KW-0949">S-adenosyl-L-methionine</keyword>
<dbReference type="InterPro" id="IPR058240">
    <property type="entry name" value="rSAM_sf"/>
</dbReference>
<evidence type="ECO:0000256" key="2">
    <source>
        <dbReference type="ARBA" id="ARBA00022485"/>
    </source>
</evidence>
<sequence>MFNFNTTHHIIFRRYFETMNNIKYKFLELEKPVTYELEALEVGVTSNCNFRCDYCCAYNRNDGESIDGKEVIRILEEIPTIKRVRLSGGEVTLKFQDCVEIVAYCRSRGIETQLNSNGSLLNPERIQQLADAGLTTIHFSFNFTTAESHSNYYNVHPSIFDKICSNISMCATTSIDIVLETLLFAETEHNMQEISNKVYQLGVRTHEIQNSIIMDHTGWKSIAARDALKQAVNDLIQHKKDDTVLYFTCMDRFAEALGFEEQPGVYFPHCIEGMKQLHLHGNGDILISELCHPVIIGNIYKGTSLKDIYSNMPAPLEQYLEKRPCPALDALFPQGV</sequence>
<dbReference type="PANTHER" id="PTHR11228">
    <property type="entry name" value="RADICAL SAM DOMAIN PROTEIN"/>
    <property type="match status" value="1"/>
</dbReference>
<keyword evidence="2" id="KW-0004">4Fe-4S</keyword>
<keyword evidence="5" id="KW-0408">Iron</keyword>
<dbReference type="PROSITE" id="PS51918">
    <property type="entry name" value="RADICAL_SAM"/>
    <property type="match status" value="1"/>
</dbReference>
<dbReference type="CDD" id="cd01335">
    <property type="entry name" value="Radical_SAM"/>
    <property type="match status" value="1"/>
</dbReference>
<dbReference type="InterPro" id="IPR000385">
    <property type="entry name" value="MoaA_NifB_PqqE_Fe-S-bd_CS"/>
</dbReference>
<dbReference type="AlphaFoldDB" id="A0A3S1BP32"/>
<keyword evidence="6" id="KW-0411">Iron-sulfur</keyword>
<organism evidence="8 9">
    <name type="scientific">Paenibacillus anaericanus</name>
    <dbReference type="NCBI Taxonomy" id="170367"/>
    <lineage>
        <taxon>Bacteria</taxon>
        <taxon>Bacillati</taxon>
        <taxon>Bacillota</taxon>
        <taxon>Bacilli</taxon>
        <taxon>Bacillales</taxon>
        <taxon>Paenibacillaceae</taxon>
        <taxon>Paenibacillus</taxon>
    </lineage>
</organism>
<feature type="domain" description="Radical SAM core" evidence="7">
    <location>
        <begin position="29"/>
        <end position="260"/>
    </location>
</feature>
<evidence type="ECO:0000256" key="1">
    <source>
        <dbReference type="ARBA" id="ARBA00001966"/>
    </source>
</evidence>
<keyword evidence="9" id="KW-1185">Reference proteome</keyword>
<comment type="caution">
    <text evidence="8">The sequence shown here is derived from an EMBL/GenBank/DDBJ whole genome shotgun (WGS) entry which is preliminary data.</text>
</comment>